<sequence>MGWGDEDLIIPTFFSRSRWRSGGSAVLTGQNYDLILSFQRRTKKRILKCL</sequence>
<name>A0A3M2WCX4_PSEA0</name>
<protein>
    <submittedName>
        <fullName evidence="1">Uncharacterized protein</fullName>
    </submittedName>
</protein>
<dbReference type="AlphaFoldDB" id="A0A3M2WCX4"/>
<evidence type="ECO:0000313" key="2">
    <source>
        <dbReference type="Proteomes" id="UP000277952"/>
    </source>
</evidence>
<accession>A0A3M2WCX4</accession>
<dbReference type="Proteomes" id="UP000277952">
    <property type="component" value="Unassembled WGS sequence"/>
</dbReference>
<dbReference type="EMBL" id="RBNS01000278">
    <property type="protein sequence ID" value="RML49393.1"/>
    <property type="molecule type" value="Genomic_DNA"/>
</dbReference>
<proteinExistence type="predicted"/>
<reference evidence="1 2" key="1">
    <citation type="submission" date="2018-08" db="EMBL/GenBank/DDBJ databases">
        <title>Recombination of ecologically and evolutionarily significant loci maintains genetic cohesion in the Pseudomonas syringae species complex.</title>
        <authorList>
            <person name="Dillon M."/>
            <person name="Thakur S."/>
            <person name="Almeida R.N.D."/>
            <person name="Weir B.S."/>
            <person name="Guttman D.S."/>
        </authorList>
    </citation>
    <scope>NUCLEOTIDE SEQUENCE [LARGE SCALE GENOMIC DNA]</scope>
    <source>
        <strain evidence="1 2">19322</strain>
    </source>
</reference>
<organism evidence="1 2">
    <name type="scientific">Pseudomonas amygdali pv. morsprunorum</name>
    <dbReference type="NCBI Taxonomy" id="129138"/>
    <lineage>
        <taxon>Bacteria</taxon>
        <taxon>Pseudomonadati</taxon>
        <taxon>Pseudomonadota</taxon>
        <taxon>Gammaproteobacteria</taxon>
        <taxon>Pseudomonadales</taxon>
        <taxon>Pseudomonadaceae</taxon>
        <taxon>Pseudomonas</taxon>
        <taxon>Pseudomonas amygdali</taxon>
    </lineage>
</organism>
<evidence type="ECO:0000313" key="1">
    <source>
        <dbReference type="EMBL" id="RML49393.1"/>
    </source>
</evidence>
<comment type="caution">
    <text evidence="1">The sequence shown here is derived from an EMBL/GenBank/DDBJ whole genome shotgun (WGS) entry which is preliminary data.</text>
</comment>
<gene>
    <name evidence="1" type="ORF">ALQ94_102266</name>
</gene>